<evidence type="ECO:0000256" key="9">
    <source>
        <dbReference type="ARBA" id="ARBA00023002"/>
    </source>
</evidence>
<evidence type="ECO:0000313" key="16">
    <source>
        <dbReference type="EMBL" id="HJA09590.1"/>
    </source>
</evidence>
<dbReference type="GO" id="GO:0009088">
    <property type="term" value="P:threonine biosynthetic process"/>
    <property type="evidence" value="ECO:0007669"/>
    <property type="project" value="UniProtKB-KW"/>
</dbReference>
<dbReference type="GO" id="GO:0009086">
    <property type="term" value="P:methionine biosynthetic process"/>
    <property type="evidence" value="ECO:0007669"/>
    <property type="project" value="UniProtKB-KW"/>
</dbReference>
<dbReference type="NCBIfam" id="NF004976">
    <property type="entry name" value="PRK06349.1"/>
    <property type="match status" value="1"/>
</dbReference>
<dbReference type="PANTHER" id="PTHR43331:SF1">
    <property type="entry name" value="HOMOSERINE DEHYDROGENASE"/>
    <property type="match status" value="1"/>
</dbReference>
<evidence type="ECO:0000313" key="17">
    <source>
        <dbReference type="Proteomes" id="UP000824225"/>
    </source>
</evidence>
<dbReference type="InterPro" id="IPR036291">
    <property type="entry name" value="NAD(P)-bd_dom_sf"/>
</dbReference>
<dbReference type="SUPFAM" id="SSF55347">
    <property type="entry name" value="Glyceraldehyde-3-phosphate dehydrogenase-like, C-terminal domain"/>
    <property type="match status" value="1"/>
</dbReference>
<dbReference type="SUPFAM" id="SSF51735">
    <property type="entry name" value="NAD(P)-binding Rossmann-fold domains"/>
    <property type="match status" value="1"/>
</dbReference>
<comment type="catalytic activity">
    <reaction evidence="13">
        <text>L-homoserine + NADP(+) = L-aspartate 4-semialdehyde + NADPH + H(+)</text>
        <dbReference type="Rhea" id="RHEA:15761"/>
        <dbReference type="ChEBI" id="CHEBI:15378"/>
        <dbReference type="ChEBI" id="CHEBI:57476"/>
        <dbReference type="ChEBI" id="CHEBI:57783"/>
        <dbReference type="ChEBI" id="CHEBI:58349"/>
        <dbReference type="ChEBI" id="CHEBI:537519"/>
        <dbReference type="EC" id="1.1.1.3"/>
    </reaction>
</comment>
<evidence type="ECO:0000256" key="12">
    <source>
        <dbReference type="PIRSR" id="PIRSR000098-2"/>
    </source>
</evidence>
<evidence type="ECO:0000256" key="6">
    <source>
        <dbReference type="ARBA" id="ARBA00022605"/>
    </source>
</evidence>
<sequence length="448" mass="47360">MAQPFVIGLAGLGTVGGGLVEMLVKNREDILRRTGREIVLKSVAVRDTSKPRALPAGVALLDNPLSLAEDPAVQVVVELMGGKNAAKDLIRAALNRGKSVVTANKALLAEDGEELFRLARERGAALRYEASVAGAIPIVQTLKESLAGNHITSIMGILNGTGNYILSEMTSHGLDFPTALTQAQEQGLAEADPTLDIDGFDAAHKLALLIRLAWGRHYPYPSLSVQGIRGLRRMDIDFAREFGYRIKLIGQAREVDGRIEAGVYPALVHHTLLLARVGGAYNAIRVEGNAVGSLFLHGLGAGSRPTASAVLGDLLTLVREADQDETPDNTGFVDADLPPAAALPVGEAVSPWYVRVMVRDSSGVLRDIAGAMAAENVSMAQVIQKAERPDGVPLVFMTHATTGRAMLSAVKRLETSGQVLEPATCYRVLPRGGTGEETALDQGCSGGC</sequence>
<accession>A0A9D2HGV0</accession>
<feature type="binding site" evidence="12">
    <location>
        <position position="190"/>
    </location>
    <ligand>
        <name>L-homoserine</name>
        <dbReference type="ChEBI" id="CHEBI:57476"/>
    </ligand>
</feature>
<dbReference type="EC" id="1.1.1.3" evidence="4 13"/>
<dbReference type="Proteomes" id="UP000824225">
    <property type="component" value="Unassembled WGS sequence"/>
</dbReference>
<feature type="domain" description="ACT" evidence="15">
    <location>
        <begin position="353"/>
        <end position="427"/>
    </location>
</feature>
<keyword evidence="9 13" id="KW-0560">Oxidoreductase</keyword>
<evidence type="ECO:0000256" key="14">
    <source>
        <dbReference type="RuleBase" id="RU004171"/>
    </source>
</evidence>
<dbReference type="Gene3D" id="3.30.360.10">
    <property type="entry name" value="Dihydrodipicolinate Reductase, domain 2"/>
    <property type="match status" value="1"/>
</dbReference>
<feature type="active site" description="Proton donor" evidence="11">
    <location>
        <position position="205"/>
    </location>
</feature>
<comment type="pathway">
    <text evidence="1 13">Amino-acid biosynthesis; L-threonine biosynthesis; L-threonine from L-aspartate: step 3/5.</text>
</comment>
<comment type="caution">
    <text evidence="16">The sequence shown here is derived from an EMBL/GenBank/DDBJ whole genome shotgun (WGS) entry which is preliminary data.</text>
</comment>
<dbReference type="InterPro" id="IPR005106">
    <property type="entry name" value="Asp/hSer_DH_NAD-bd"/>
</dbReference>
<organism evidence="16 17">
    <name type="scientific">Candidatus Mailhella merdigallinarum</name>
    <dbReference type="NCBI Taxonomy" id="2838658"/>
    <lineage>
        <taxon>Bacteria</taxon>
        <taxon>Pseudomonadati</taxon>
        <taxon>Thermodesulfobacteriota</taxon>
        <taxon>Desulfovibrionia</taxon>
        <taxon>Desulfovibrionales</taxon>
        <taxon>Desulfovibrionaceae</taxon>
        <taxon>Mailhella</taxon>
    </lineage>
</organism>
<dbReference type="Gene3D" id="3.30.70.260">
    <property type="match status" value="1"/>
</dbReference>
<dbReference type="GO" id="GO:0050661">
    <property type="term" value="F:NADP binding"/>
    <property type="evidence" value="ECO:0007669"/>
    <property type="project" value="InterPro"/>
</dbReference>
<evidence type="ECO:0000256" key="4">
    <source>
        <dbReference type="ARBA" id="ARBA00013213"/>
    </source>
</evidence>
<feature type="binding site" evidence="12">
    <location>
        <begin position="10"/>
        <end position="17"/>
    </location>
    <ligand>
        <name>NADP(+)</name>
        <dbReference type="ChEBI" id="CHEBI:58349"/>
    </ligand>
</feature>
<protein>
    <recommendedName>
        <fullName evidence="5 13">Homoserine dehydrogenase</fullName>
        <ecNumber evidence="4 13">1.1.1.3</ecNumber>
    </recommendedName>
</protein>
<reference evidence="16" key="2">
    <citation type="submission" date="2021-04" db="EMBL/GenBank/DDBJ databases">
        <authorList>
            <person name="Gilroy R."/>
        </authorList>
    </citation>
    <scope>NUCLEOTIDE SEQUENCE</scope>
    <source>
        <strain evidence="16">CHK186-16707</strain>
    </source>
</reference>
<evidence type="ECO:0000256" key="3">
    <source>
        <dbReference type="ARBA" id="ARBA00006753"/>
    </source>
</evidence>
<keyword evidence="7 13" id="KW-0791">Threonine biosynthesis</keyword>
<comment type="pathway">
    <text evidence="2 13">Amino-acid biosynthesis; L-methionine biosynthesis via de novo pathway; L-homoserine from L-aspartate: step 3/3.</text>
</comment>
<evidence type="ECO:0000256" key="10">
    <source>
        <dbReference type="ARBA" id="ARBA00023167"/>
    </source>
</evidence>
<dbReference type="SUPFAM" id="SSF55021">
    <property type="entry name" value="ACT-like"/>
    <property type="match status" value="1"/>
</dbReference>
<keyword evidence="8 12" id="KW-0521">NADP</keyword>
<dbReference type="AlphaFoldDB" id="A0A9D2HGV0"/>
<comment type="similarity">
    <text evidence="3 14">Belongs to the homoserine dehydrogenase family.</text>
</comment>
<dbReference type="EMBL" id="DXAN01000033">
    <property type="protein sequence ID" value="HJA09590.1"/>
    <property type="molecule type" value="Genomic_DNA"/>
</dbReference>
<evidence type="ECO:0000256" key="8">
    <source>
        <dbReference type="ARBA" id="ARBA00022857"/>
    </source>
</evidence>
<dbReference type="PANTHER" id="PTHR43331">
    <property type="entry name" value="HOMOSERINE DEHYDROGENASE"/>
    <property type="match status" value="1"/>
</dbReference>
<dbReference type="InterPro" id="IPR001342">
    <property type="entry name" value="HDH_cat"/>
</dbReference>
<gene>
    <name evidence="16" type="ORF">H9962_10460</name>
</gene>
<evidence type="ECO:0000256" key="7">
    <source>
        <dbReference type="ARBA" id="ARBA00022697"/>
    </source>
</evidence>
<feature type="binding site" evidence="12">
    <location>
        <position position="105"/>
    </location>
    <ligand>
        <name>NADPH</name>
        <dbReference type="ChEBI" id="CHEBI:57783"/>
    </ligand>
</feature>
<evidence type="ECO:0000259" key="15">
    <source>
        <dbReference type="PROSITE" id="PS51671"/>
    </source>
</evidence>
<dbReference type="InterPro" id="IPR016204">
    <property type="entry name" value="HDH"/>
</dbReference>
<evidence type="ECO:0000256" key="2">
    <source>
        <dbReference type="ARBA" id="ARBA00005062"/>
    </source>
</evidence>
<dbReference type="PIRSF" id="PIRSF000098">
    <property type="entry name" value="Homoser_dehydrog"/>
    <property type="match status" value="1"/>
</dbReference>
<dbReference type="InterPro" id="IPR045865">
    <property type="entry name" value="ACT-like_dom_sf"/>
</dbReference>
<keyword evidence="10 13" id="KW-0486">Methionine biosynthesis</keyword>
<dbReference type="Gene3D" id="3.40.50.720">
    <property type="entry name" value="NAD(P)-binding Rossmann-like Domain"/>
    <property type="match status" value="1"/>
</dbReference>
<dbReference type="PROSITE" id="PS51671">
    <property type="entry name" value="ACT"/>
    <property type="match status" value="1"/>
</dbReference>
<evidence type="ECO:0000256" key="13">
    <source>
        <dbReference type="RuleBase" id="RU000579"/>
    </source>
</evidence>
<keyword evidence="6 13" id="KW-0028">Amino-acid biosynthesis</keyword>
<reference evidence="16" key="1">
    <citation type="journal article" date="2021" name="PeerJ">
        <title>Extensive microbial diversity within the chicken gut microbiome revealed by metagenomics and culture.</title>
        <authorList>
            <person name="Gilroy R."/>
            <person name="Ravi A."/>
            <person name="Getino M."/>
            <person name="Pursley I."/>
            <person name="Horton D.L."/>
            <person name="Alikhan N.F."/>
            <person name="Baker D."/>
            <person name="Gharbi K."/>
            <person name="Hall N."/>
            <person name="Watson M."/>
            <person name="Adriaenssens E.M."/>
            <person name="Foster-Nyarko E."/>
            <person name="Jarju S."/>
            <person name="Secka A."/>
            <person name="Antonio M."/>
            <person name="Oren A."/>
            <person name="Chaudhuri R.R."/>
            <person name="La Ragione R."/>
            <person name="Hildebrand F."/>
            <person name="Pallen M.J."/>
        </authorList>
    </citation>
    <scope>NUCLEOTIDE SEQUENCE</scope>
    <source>
        <strain evidence="16">CHK186-16707</strain>
    </source>
</reference>
<name>A0A9D2HGV0_9BACT</name>
<dbReference type="CDD" id="cd04881">
    <property type="entry name" value="ACT_HSDH-Hom"/>
    <property type="match status" value="1"/>
</dbReference>
<dbReference type="PROSITE" id="PS01042">
    <property type="entry name" value="HOMOSER_DHGENASE"/>
    <property type="match status" value="1"/>
</dbReference>
<evidence type="ECO:0000256" key="1">
    <source>
        <dbReference type="ARBA" id="ARBA00005056"/>
    </source>
</evidence>
<dbReference type="Pfam" id="PF03447">
    <property type="entry name" value="NAD_binding_3"/>
    <property type="match status" value="1"/>
</dbReference>
<evidence type="ECO:0000256" key="11">
    <source>
        <dbReference type="PIRSR" id="PIRSR000098-1"/>
    </source>
</evidence>
<proteinExistence type="inferred from homology"/>
<dbReference type="InterPro" id="IPR019811">
    <property type="entry name" value="HDH_CS"/>
</dbReference>
<dbReference type="FunFam" id="3.30.360.10:FF:000005">
    <property type="entry name" value="Homoserine dehydrogenase"/>
    <property type="match status" value="1"/>
</dbReference>
<dbReference type="Pfam" id="PF00742">
    <property type="entry name" value="Homoserine_dh"/>
    <property type="match status" value="1"/>
</dbReference>
<evidence type="ECO:0000256" key="5">
    <source>
        <dbReference type="ARBA" id="ARBA00013376"/>
    </source>
</evidence>
<dbReference type="InterPro" id="IPR002912">
    <property type="entry name" value="ACT_dom"/>
</dbReference>
<dbReference type="GO" id="GO:0004412">
    <property type="term" value="F:homoserine dehydrogenase activity"/>
    <property type="evidence" value="ECO:0007669"/>
    <property type="project" value="UniProtKB-EC"/>
</dbReference>